<dbReference type="SUPFAM" id="SSF51735">
    <property type="entry name" value="NAD(P)-binding Rossmann-fold domains"/>
    <property type="match status" value="1"/>
</dbReference>
<reference evidence="2 3" key="1">
    <citation type="submission" date="2019-07" db="EMBL/GenBank/DDBJ databases">
        <title>Draft genome sequence of Haloferax volcanii SS0101, isolated from salt farm in Samut Sakhon, Thailand.</title>
        <authorList>
            <person name="Wanthongcharoen S."/>
            <person name="Yamprayoonswat W."/>
            <person name="Ruangsuj P."/>
            <person name="Thongpramul N."/>
            <person name="Jumpathong W."/>
            <person name="Sittihan S."/>
            <person name="Kanjanavas P."/>
            <person name="Yasawong M."/>
        </authorList>
    </citation>
    <scope>NUCLEOTIDE SEQUENCE [LARGE SCALE GENOMIC DNA]</scope>
    <source>
        <strain evidence="2 3">SS0101</strain>
    </source>
</reference>
<feature type="domain" description="NAD-dependent epimerase/dehydratase" evidence="1">
    <location>
        <begin position="6"/>
        <end position="50"/>
    </location>
</feature>
<comment type="caution">
    <text evidence="2">The sequence shown here is derived from an EMBL/GenBank/DDBJ whole genome shotgun (WGS) entry which is preliminary data.</text>
</comment>
<protein>
    <submittedName>
        <fullName evidence="2">NAD-dependent epimerase/dehydratase family protein</fullName>
    </submittedName>
</protein>
<gene>
    <name evidence="2" type="ORF">FQA18_20000</name>
</gene>
<evidence type="ECO:0000313" key="3">
    <source>
        <dbReference type="Proteomes" id="UP000320212"/>
    </source>
</evidence>
<dbReference type="AlphaFoldDB" id="A0A558FCA7"/>
<accession>A0A558FCA7</accession>
<name>A0A558FCA7_HALVO</name>
<dbReference type="Gene3D" id="3.40.50.720">
    <property type="entry name" value="NAD(P)-binding Rossmann-like Domain"/>
    <property type="match status" value="1"/>
</dbReference>
<evidence type="ECO:0000313" key="2">
    <source>
        <dbReference type="EMBL" id="TVT83146.1"/>
    </source>
</evidence>
<dbReference type="InterPro" id="IPR001509">
    <property type="entry name" value="Epimerase_deHydtase"/>
</dbReference>
<feature type="non-terminal residue" evidence="2">
    <location>
        <position position="51"/>
    </location>
</feature>
<dbReference type="Proteomes" id="UP000320212">
    <property type="component" value="Unassembled WGS sequence"/>
</dbReference>
<dbReference type="RefSeq" id="WP_144860116.1">
    <property type="nucleotide sequence ID" value="NZ_VMTR01000426.1"/>
</dbReference>
<dbReference type="InterPro" id="IPR036291">
    <property type="entry name" value="NAD(P)-bd_dom_sf"/>
</dbReference>
<organism evidence="2 3">
    <name type="scientific">Haloferax volcanii</name>
    <name type="common">Halobacterium volcanii</name>
    <dbReference type="NCBI Taxonomy" id="2246"/>
    <lineage>
        <taxon>Archaea</taxon>
        <taxon>Methanobacteriati</taxon>
        <taxon>Methanobacteriota</taxon>
        <taxon>Stenosarchaea group</taxon>
        <taxon>Halobacteria</taxon>
        <taxon>Halobacteriales</taxon>
        <taxon>Haloferacaceae</taxon>
        <taxon>Haloferax</taxon>
    </lineage>
</organism>
<dbReference type="Pfam" id="PF01370">
    <property type="entry name" value="Epimerase"/>
    <property type="match status" value="1"/>
</dbReference>
<dbReference type="EMBL" id="VMTR01000426">
    <property type="protein sequence ID" value="TVT83146.1"/>
    <property type="molecule type" value="Genomic_DNA"/>
</dbReference>
<evidence type="ECO:0000259" key="1">
    <source>
        <dbReference type="Pfam" id="PF01370"/>
    </source>
</evidence>
<sequence>MDGKRVLVTGGAGFIGSNLANHLAEDNDVIAIDDLYLGTPENLDDAVEFHD</sequence>
<proteinExistence type="predicted"/>